<dbReference type="InterPro" id="IPR029226">
    <property type="entry name" value="Ecp2-like"/>
</dbReference>
<name>A0AAN7GSN7_9PEZI</name>
<dbReference type="Proteomes" id="UP001301958">
    <property type="component" value="Unassembled WGS sequence"/>
</dbReference>
<comment type="caution">
    <text evidence="2">The sequence shown here is derived from an EMBL/GenBank/DDBJ whole genome shotgun (WGS) entry which is preliminary data.</text>
</comment>
<keyword evidence="3" id="KW-1185">Reference proteome</keyword>
<evidence type="ECO:0000313" key="2">
    <source>
        <dbReference type="EMBL" id="KAK4223653.1"/>
    </source>
</evidence>
<sequence length="168" mass="19169">MQLSKQTITLAITALLTTPILGIDMNLPKEKVMIAFPDNFTNISLSTLKTLCESYSWENQVSKTSPLVEDCEELHRQLSLPNKEKIYWTIGDIQQKLAYWKTCYIGGQRIEHGTSSIGNRDMLNLIRKSIDDYKFLFDDGIERVGTKGSMKCGEEDGDWVDWGIYHSP</sequence>
<organism evidence="2 3">
    <name type="scientific">Podospora fimiseda</name>
    <dbReference type="NCBI Taxonomy" id="252190"/>
    <lineage>
        <taxon>Eukaryota</taxon>
        <taxon>Fungi</taxon>
        <taxon>Dikarya</taxon>
        <taxon>Ascomycota</taxon>
        <taxon>Pezizomycotina</taxon>
        <taxon>Sordariomycetes</taxon>
        <taxon>Sordariomycetidae</taxon>
        <taxon>Sordariales</taxon>
        <taxon>Podosporaceae</taxon>
        <taxon>Podospora</taxon>
    </lineage>
</organism>
<dbReference type="Pfam" id="PF14856">
    <property type="entry name" value="Hce2"/>
    <property type="match status" value="1"/>
</dbReference>
<dbReference type="AlphaFoldDB" id="A0AAN7GSN7"/>
<reference evidence="2" key="1">
    <citation type="journal article" date="2023" name="Mol. Phylogenet. Evol.">
        <title>Genome-scale phylogeny and comparative genomics of the fungal order Sordariales.</title>
        <authorList>
            <person name="Hensen N."/>
            <person name="Bonometti L."/>
            <person name="Westerberg I."/>
            <person name="Brannstrom I.O."/>
            <person name="Guillou S."/>
            <person name="Cros-Aarteil S."/>
            <person name="Calhoun S."/>
            <person name="Haridas S."/>
            <person name="Kuo A."/>
            <person name="Mondo S."/>
            <person name="Pangilinan J."/>
            <person name="Riley R."/>
            <person name="LaButti K."/>
            <person name="Andreopoulos B."/>
            <person name="Lipzen A."/>
            <person name="Chen C."/>
            <person name="Yan M."/>
            <person name="Daum C."/>
            <person name="Ng V."/>
            <person name="Clum A."/>
            <person name="Steindorff A."/>
            <person name="Ohm R.A."/>
            <person name="Martin F."/>
            <person name="Silar P."/>
            <person name="Natvig D.O."/>
            <person name="Lalanne C."/>
            <person name="Gautier V."/>
            <person name="Ament-Velasquez S.L."/>
            <person name="Kruys A."/>
            <person name="Hutchinson M.I."/>
            <person name="Powell A.J."/>
            <person name="Barry K."/>
            <person name="Miller A.N."/>
            <person name="Grigoriev I.V."/>
            <person name="Debuchy R."/>
            <person name="Gladieux P."/>
            <person name="Hiltunen Thoren M."/>
            <person name="Johannesson H."/>
        </authorList>
    </citation>
    <scope>NUCLEOTIDE SEQUENCE</scope>
    <source>
        <strain evidence="2">CBS 990.96</strain>
    </source>
</reference>
<dbReference type="EMBL" id="MU865419">
    <property type="protein sequence ID" value="KAK4223653.1"/>
    <property type="molecule type" value="Genomic_DNA"/>
</dbReference>
<evidence type="ECO:0000259" key="1">
    <source>
        <dbReference type="Pfam" id="PF14856"/>
    </source>
</evidence>
<proteinExistence type="predicted"/>
<protein>
    <recommendedName>
        <fullName evidence="1">Ecp2 effector protein-like domain-containing protein</fullName>
    </recommendedName>
</protein>
<reference evidence="2" key="2">
    <citation type="submission" date="2023-05" db="EMBL/GenBank/DDBJ databases">
        <authorList>
            <consortium name="Lawrence Berkeley National Laboratory"/>
            <person name="Steindorff A."/>
            <person name="Hensen N."/>
            <person name="Bonometti L."/>
            <person name="Westerberg I."/>
            <person name="Brannstrom I.O."/>
            <person name="Guillou S."/>
            <person name="Cros-Aarteil S."/>
            <person name="Calhoun S."/>
            <person name="Haridas S."/>
            <person name="Kuo A."/>
            <person name="Mondo S."/>
            <person name="Pangilinan J."/>
            <person name="Riley R."/>
            <person name="Labutti K."/>
            <person name="Andreopoulos B."/>
            <person name="Lipzen A."/>
            <person name="Chen C."/>
            <person name="Yanf M."/>
            <person name="Daum C."/>
            <person name="Ng V."/>
            <person name="Clum A."/>
            <person name="Ohm R."/>
            <person name="Martin F."/>
            <person name="Silar P."/>
            <person name="Natvig D."/>
            <person name="Lalanne C."/>
            <person name="Gautier V."/>
            <person name="Ament-Velasquez S.L."/>
            <person name="Kruys A."/>
            <person name="Hutchinson M.I."/>
            <person name="Powell A.J."/>
            <person name="Barry K."/>
            <person name="Miller A.N."/>
            <person name="Grigoriev I.V."/>
            <person name="Debuchy R."/>
            <person name="Gladieux P."/>
            <person name="Thoren M.H."/>
            <person name="Johannesson H."/>
        </authorList>
    </citation>
    <scope>NUCLEOTIDE SEQUENCE</scope>
    <source>
        <strain evidence="2">CBS 990.96</strain>
    </source>
</reference>
<accession>A0AAN7GSN7</accession>
<gene>
    <name evidence="2" type="ORF">QBC38DRAFT_459127</name>
</gene>
<evidence type="ECO:0000313" key="3">
    <source>
        <dbReference type="Proteomes" id="UP001301958"/>
    </source>
</evidence>
<feature type="domain" description="Ecp2 effector protein-like" evidence="1">
    <location>
        <begin position="52"/>
        <end position="152"/>
    </location>
</feature>